<organism evidence="2 3">
    <name type="scientific">Acorus calamus</name>
    <name type="common">Sweet flag</name>
    <dbReference type="NCBI Taxonomy" id="4465"/>
    <lineage>
        <taxon>Eukaryota</taxon>
        <taxon>Viridiplantae</taxon>
        <taxon>Streptophyta</taxon>
        <taxon>Embryophyta</taxon>
        <taxon>Tracheophyta</taxon>
        <taxon>Spermatophyta</taxon>
        <taxon>Magnoliopsida</taxon>
        <taxon>Liliopsida</taxon>
        <taxon>Acoraceae</taxon>
        <taxon>Acorus</taxon>
    </lineage>
</organism>
<dbReference type="Proteomes" id="UP001180020">
    <property type="component" value="Unassembled WGS sequence"/>
</dbReference>
<sequence length="84" mass="8998">MTVKTIADVDPERLPSKGGDRGLPIVHIQVLKIRREDSRLGEDIGEGFSAKGERTSSVVEALLSPRSNRPSSPLGNKSAFGSLI</sequence>
<reference evidence="2" key="2">
    <citation type="submission" date="2023-06" db="EMBL/GenBank/DDBJ databases">
        <authorList>
            <person name="Ma L."/>
            <person name="Liu K.-W."/>
            <person name="Li Z."/>
            <person name="Hsiao Y.-Y."/>
            <person name="Qi Y."/>
            <person name="Fu T."/>
            <person name="Tang G."/>
            <person name="Zhang D."/>
            <person name="Sun W.-H."/>
            <person name="Liu D.-K."/>
            <person name="Li Y."/>
            <person name="Chen G.-Z."/>
            <person name="Liu X.-D."/>
            <person name="Liao X.-Y."/>
            <person name="Jiang Y.-T."/>
            <person name="Yu X."/>
            <person name="Hao Y."/>
            <person name="Huang J."/>
            <person name="Zhao X.-W."/>
            <person name="Ke S."/>
            <person name="Chen Y.-Y."/>
            <person name="Wu W.-L."/>
            <person name="Hsu J.-L."/>
            <person name="Lin Y.-F."/>
            <person name="Huang M.-D."/>
            <person name="Li C.-Y."/>
            <person name="Huang L."/>
            <person name="Wang Z.-W."/>
            <person name="Zhao X."/>
            <person name="Zhong W.-Y."/>
            <person name="Peng D.-H."/>
            <person name="Ahmad S."/>
            <person name="Lan S."/>
            <person name="Zhang J.-S."/>
            <person name="Tsai W.-C."/>
            <person name="Van De Peer Y."/>
            <person name="Liu Z.-J."/>
        </authorList>
    </citation>
    <scope>NUCLEOTIDE SEQUENCE</scope>
    <source>
        <strain evidence="2">CP</strain>
        <tissue evidence="2">Leaves</tissue>
    </source>
</reference>
<proteinExistence type="predicted"/>
<evidence type="ECO:0000256" key="1">
    <source>
        <dbReference type="SAM" id="MobiDB-lite"/>
    </source>
</evidence>
<protein>
    <submittedName>
        <fullName evidence="2">Uncharacterized protein</fullName>
    </submittedName>
</protein>
<feature type="region of interest" description="Disordered" evidence="1">
    <location>
        <begin position="1"/>
        <end position="21"/>
    </location>
</feature>
<feature type="compositionally biased region" description="Basic and acidic residues" evidence="1">
    <location>
        <begin position="10"/>
        <end position="20"/>
    </location>
</feature>
<accession>A0AAV9CKI3</accession>
<keyword evidence="3" id="KW-1185">Reference proteome</keyword>
<dbReference type="EMBL" id="JAUJYO010000018">
    <property type="protein sequence ID" value="KAK1289330.1"/>
    <property type="molecule type" value="Genomic_DNA"/>
</dbReference>
<comment type="caution">
    <text evidence="2">The sequence shown here is derived from an EMBL/GenBank/DDBJ whole genome shotgun (WGS) entry which is preliminary data.</text>
</comment>
<evidence type="ECO:0000313" key="2">
    <source>
        <dbReference type="EMBL" id="KAK1289330.1"/>
    </source>
</evidence>
<dbReference type="AlphaFoldDB" id="A0AAV9CKI3"/>
<feature type="region of interest" description="Disordered" evidence="1">
    <location>
        <begin position="63"/>
        <end position="84"/>
    </location>
</feature>
<reference evidence="2" key="1">
    <citation type="journal article" date="2023" name="Nat. Commun.">
        <title>Diploid and tetraploid genomes of Acorus and the evolution of monocots.</title>
        <authorList>
            <person name="Ma L."/>
            <person name="Liu K.W."/>
            <person name="Li Z."/>
            <person name="Hsiao Y.Y."/>
            <person name="Qi Y."/>
            <person name="Fu T."/>
            <person name="Tang G.D."/>
            <person name="Zhang D."/>
            <person name="Sun W.H."/>
            <person name="Liu D.K."/>
            <person name="Li Y."/>
            <person name="Chen G.Z."/>
            <person name="Liu X.D."/>
            <person name="Liao X.Y."/>
            <person name="Jiang Y.T."/>
            <person name="Yu X."/>
            <person name="Hao Y."/>
            <person name="Huang J."/>
            <person name="Zhao X.W."/>
            <person name="Ke S."/>
            <person name="Chen Y.Y."/>
            <person name="Wu W.L."/>
            <person name="Hsu J.L."/>
            <person name="Lin Y.F."/>
            <person name="Huang M.D."/>
            <person name="Li C.Y."/>
            <person name="Huang L."/>
            <person name="Wang Z.W."/>
            <person name="Zhao X."/>
            <person name="Zhong W.Y."/>
            <person name="Peng D.H."/>
            <person name="Ahmad S."/>
            <person name="Lan S."/>
            <person name="Zhang J.S."/>
            <person name="Tsai W.C."/>
            <person name="Van de Peer Y."/>
            <person name="Liu Z.J."/>
        </authorList>
    </citation>
    <scope>NUCLEOTIDE SEQUENCE</scope>
    <source>
        <strain evidence="2">CP</strain>
    </source>
</reference>
<name>A0AAV9CKI3_ACOCL</name>
<gene>
    <name evidence="2" type="ORF">QJS10_CPB18g01345</name>
</gene>
<feature type="compositionally biased region" description="Low complexity" evidence="1">
    <location>
        <begin position="63"/>
        <end position="74"/>
    </location>
</feature>
<evidence type="ECO:0000313" key="3">
    <source>
        <dbReference type="Proteomes" id="UP001180020"/>
    </source>
</evidence>